<reference evidence="2 3" key="1">
    <citation type="journal article" date="2018" name="Environ. Microbiol.">
        <title>Novel energy conservation strategies and behaviour of Pelotomaculum schinkii driving syntrophic propionate catabolism.</title>
        <authorList>
            <person name="Hidalgo-Ahumada C.A.P."/>
            <person name="Nobu M.K."/>
            <person name="Narihiro T."/>
            <person name="Tamaki H."/>
            <person name="Liu W.T."/>
            <person name="Kamagata Y."/>
            <person name="Stams A.J.M."/>
            <person name="Imachi H."/>
            <person name="Sousa D.Z."/>
        </authorList>
    </citation>
    <scope>NUCLEOTIDE SEQUENCE [LARGE SCALE GENOMIC DNA]</scope>
    <source>
        <strain evidence="2 3">MGP</strain>
    </source>
</reference>
<keyword evidence="1" id="KW-0175">Coiled coil</keyword>
<dbReference type="RefSeq" id="WP_134216277.1">
    <property type="nucleotide sequence ID" value="NZ_QFFZ01000130.1"/>
</dbReference>
<sequence>MIIGKHPRKRWIERVNPGSASMVPEELDTEIQAAFEQAAVVHEEEENGEQIQYRVLDDIFFIYNIAADKLITLVDIDFGFSPEVNLTICRVQTERVLGLKARIAAETKQVELSCADIDHKLLAVDDEIAELDARLAAARATRGRLELQKAEKSKGLEALKAEFASDFNRLKYSIRYRVESQKGKRVS</sequence>
<name>A0A4Y7RBZ0_9FIRM</name>
<keyword evidence="3" id="KW-1185">Reference proteome</keyword>
<dbReference type="OrthoDB" id="1812189at2"/>
<evidence type="ECO:0000313" key="2">
    <source>
        <dbReference type="EMBL" id="TEB06233.1"/>
    </source>
</evidence>
<dbReference type="Proteomes" id="UP000297597">
    <property type="component" value="Unassembled WGS sequence"/>
</dbReference>
<organism evidence="2 3">
    <name type="scientific">Pelotomaculum propionicicum</name>
    <dbReference type="NCBI Taxonomy" id="258475"/>
    <lineage>
        <taxon>Bacteria</taxon>
        <taxon>Bacillati</taxon>
        <taxon>Bacillota</taxon>
        <taxon>Clostridia</taxon>
        <taxon>Eubacteriales</taxon>
        <taxon>Desulfotomaculaceae</taxon>
        <taxon>Pelotomaculum</taxon>
    </lineage>
</organism>
<evidence type="ECO:0000313" key="3">
    <source>
        <dbReference type="Proteomes" id="UP000297597"/>
    </source>
</evidence>
<dbReference type="EMBL" id="QFFZ01000130">
    <property type="protein sequence ID" value="TEB06233.1"/>
    <property type="molecule type" value="Genomic_DNA"/>
</dbReference>
<dbReference type="AlphaFoldDB" id="A0A4Y7RBZ0"/>
<protein>
    <submittedName>
        <fullName evidence="2">Uncharacterized protein</fullName>
    </submittedName>
</protein>
<evidence type="ECO:0000256" key="1">
    <source>
        <dbReference type="SAM" id="Coils"/>
    </source>
</evidence>
<comment type="caution">
    <text evidence="2">The sequence shown here is derived from an EMBL/GenBank/DDBJ whole genome shotgun (WGS) entry which is preliminary data.</text>
</comment>
<feature type="coiled-coil region" evidence="1">
    <location>
        <begin position="121"/>
        <end position="148"/>
    </location>
</feature>
<proteinExistence type="predicted"/>
<gene>
    <name evidence="2" type="ORF">Pmgp_03813</name>
</gene>
<accession>A0A4Y7RBZ0</accession>